<organism evidence="9 10">
    <name type="scientific">Turicibacter faecis</name>
    <dbReference type="NCBI Taxonomy" id="2963365"/>
    <lineage>
        <taxon>Bacteria</taxon>
        <taxon>Bacillati</taxon>
        <taxon>Bacillota</taxon>
        <taxon>Erysipelotrichia</taxon>
        <taxon>Erysipelotrichales</taxon>
        <taxon>Turicibacteraceae</taxon>
        <taxon>Turicibacter</taxon>
    </lineage>
</organism>
<evidence type="ECO:0000313" key="9">
    <source>
        <dbReference type="EMBL" id="BEH91968.1"/>
    </source>
</evidence>
<feature type="transmembrane region" description="Helical" evidence="8">
    <location>
        <begin position="243"/>
        <end position="260"/>
    </location>
</feature>
<comment type="subcellular location">
    <subcellularLocation>
        <location evidence="1 8">Cell membrane</location>
        <topology evidence="1 8">Multi-pass membrane protein</topology>
    </subcellularLocation>
</comment>
<feature type="transmembrane region" description="Helical" evidence="8">
    <location>
        <begin position="65"/>
        <end position="84"/>
    </location>
</feature>
<feature type="transmembrane region" description="Helical" evidence="8">
    <location>
        <begin position="12"/>
        <end position="32"/>
    </location>
</feature>
<dbReference type="PANTHER" id="PTHR30330:SF1">
    <property type="entry name" value="AMINO-ACID CARRIER PROTEIN ALST"/>
    <property type="match status" value="1"/>
</dbReference>
<evidence type="ECO:0000256" key="1">
    <source>
        <dbReference type="ARBA" id="ARBA00004651"/>
    </source>
</evidence>
<accession>A0ABM8ILP8</accession>
<keyword evidence="6 8" id="KW-1133">Transmembrane helix</keyword>
<feature type="transmembrane region" description="Helical" evidence="8">
    <location>
        <begin position="90"/>
        <end position="110"/>
    </location>
</feature>
<dbReference type="PANTHER" id="PTHR30330">
    <property type="entry name" value="AGSS FAMILY TRANSPORTER, SODIUM-ALANINE"/>
    <property type="match status" value="1"/>
</dbReference>
<feature type="transmembrane region" description="Helical" evidence="8">
    <location>
        <begin position="137"/>
        <end position="157"/>
    </location>
</feature>
<feature type="transmembrane region" description="Helical" evidence="8">
    <location>
        <begin position="291"/>
        <end position="314"/>
    </location>
</feature>
<keyword evidence="3 8" id="KW-0813">Transport</keyword>
<evidence type="ECO:0000313" key="10">
    <source>
        <dbReference type="Proteomes" id="UP001432099"/>
    </source>
</evidence>
<proteinExistence type="inferred from homology"/>
<sequence>MTEIVKNFEHILWSYFAIPTLMLISLIFTFYFKGAQFKFKKMIQCLTKKNPHSNVSSFQSFTMALAARVGVGSLAGVALGIYIGGPGSVFWMWVSALITAASSFVESTLAQLYKKKDGDLYVGGPAYYIKYGMNQKGFAIIYAFIIVLTYTFGFSAIQANTIATSFRDVLSIPPLLTGVGLSLITSMIIFGGASTIANMTSKIVPIMALFYIGMGLFVMMTHLDYVPTFFITIFEDAFRPSPLIGGTVMYTVITGVKRGVFSNEAGMGSGAHAAAMTNSDSPTDQGYIQSFGVYVTTLFICTITAFLIMVTHATEVGSLSSNGIELTQYALTQLFGPIGGIILSISIFFFAFSTILTGYYYGECNVKFLWKNEKILTVVRIIVLLVILVSSIGSASLIWSLVDVGVALTATINVMALCYLAKEVKKIMNKKKS</sequence>
<feature type="transmembrane region" description="Helical" evidence="8">
    <location>
        <begin position="203"/>
        <end position="223"/>
    </location>
</feature>
<evidence type="ECO:0000256" key="3">
    <source>
        <dbReference type="ARBA" id="ARBA00022448"/>
    </source>
</evidence>
<feature type="transmembrane region" description="Helical" evidence="8">
    <location>
        <begin position="398"/>
        <end position="421"/>
    </location>
</feature>
<evidence type="ECO:0000256" key="2">
    <source>
        <dbReference type="ARBA" id="ARBA00009261"/>
    </source>
</evidence>
<dbReference type="EMBL" id="AP028127">
    <property type="protein sequence ID" value="BEH91968.1"/>
    <property type="molecule type" value="Genomic_DNA"/>
</dbReference>
<evidence type="ECO:0000256" key="7">
    <source>
        <dbReference type="ARBA" id="ARBA00023136"/>
    </source>
</evidence>
<keyword evidence="10" id="KW-1185">Reference proteome</keyword>
<name>A0ABM8ILP8_9FIRM</name>
<gene>
    <name evidence="9" type="ORF">T23_20700</name>
</gene>
<keyword evidence="5 8" id="KW-0812">Transmembrane</keyword>
<dbReference type="RefSeq" id="WP_338617651.1">
    <property type="nucleotide sequence ID" value="NZ_AP028127.1"/>
</dbReference>
<evidence type="ECO:0000256" key="8">
    <source>
        <dbReference type="RuleBase" id="RU363064"/>
    </source>
</evidence>
<feature type="transmembrane region" description="Helical" evidence="8">
    <location>
        <begin position="334"/>
        <end position="362"/>
    </location>
</feature>
<protein>
    <submittedName>
        <fullName evidence="9">Sodium:alanine symporter</fullName>
    </submittedName>
</protein>
<dbReference type="InterPro" id="IPR001463">
    <property type="entry name" value="Na/Ala_symport"/>
</dbReference>
<dbReference type="PRINTS" id="PR00175">
    <property type="entry name" value="NAALASMPORT"/>
</dbReference>
<keyword evidence="7 8" id="KW-0472">Membrane</keyword>
<dbReference type="NCBIfam" id="TIGR00835">
    <property type="entry name" value="agcS"/>
    <property type="match status" value="1"/>
</dbReference>
<comment type="similarity">
    <text evidence="2 8">Belongs to the alanine or glycine:cation symporter (AGCS) (TC 2.A.25) family.</text>
</comment>
<keyword evidence="8" id="KW-0769">Symport</keyword>
<feature type="transmembrane region" description="Helical" evidence="8">
    <location>
        <begin position="374"/>
        <end position="392"/>
    </location>
</feature>
<keyword evidence="4 8" id="KW-1003">Cell membrane</keyword>
<feature type="transmembrane region" description="Helical" evidence="8">
    <location>
        <begin position="169"/>
        <end position="191"/>
    </location>
</feature>
<evidence type="ECO:0000256" key="6">
    <source>
        <dbReference type="ARBA" id="ARBA00022989"/>
    </source>
</evidence>
<evidence type="ECO:0000256" key="5">
    <source>
        <dbReference type="ARBA" id="ARBA00022692"/>
    </source>
</evidence>
<reference evidence="9" key="1">
    <citation type="journal article" date="2024" name="Int. J. Syst. Evol. Microbiol.">
        <title>Turicibacter faecis sp. nov., isolated from faeces of heart failure mouse model.</title>
        <authorList>
            <person name="Imamura Y."/>
            <person name="Motooka D."/>
            <person name="Nakajima Y."/>
            <person name="Ito S."/>
            <person name="Kitakaze M."/>
            <person name="Iida T."/>
            <person name="Nakamura S."/>
        </authorList>
    </citation>
    <scope>NUCLEOTIDE SEQUENCE</scope>
    <source>
        <strain evidence="9">TC023</strain>
    </source>
</reference>
<dbReference type="Proteomes" id="UP001432099">
    <property type="component" value="Chromosome"/>
</dbReference>
<dbReference type="Pfam" id="PF01235">
    <property type="entry name" value="Na_Ala_symp"/>
    <property type="match status" value="1"/>
</dbReference>
<dbReference type="Gene3D" id="1.20.1740.10">
    <property type="entry name" value="Amino acid/polyamine transporter I"/>
    <property type="match status" value="1"/>
</dbReference>
<evidence type="ECO:0000256" key="4">
    <source>
        <dbReference type="ARBA" id="ARBA00022475"/>
    </source>
</evidence>